<dbReference type="RefSeq" id="WP_267221707.1">
    <property type="nucleotide sequence ID" value="NZ_JAPCWC010000011.1"/>
</dbReference>
<gene>
    <name evidence="2" type="ORF">ACFFF8_03075</name>
</gene>
<organism evidence="2 3">
    <name type="scientific">Novosphingobium clariflavum</name>
    <dbReference type="NCBI Taxonomy" id="2029884"/>
    <lineage>
        <taxon>Bacteria</taxon>
        <taxon>Pseudomonadati</taxon>
        <taxon>Pseudomonadota</taxon>
        <taxon>Alphaproteobacteria</taxon>
        <taxon>Sphingomonadales</taxon>
        <taxon>Sphingomonadaceae</taxon>
        <taxon>Novosphingobium</taxon>
    </lineage>
</organism>
<keyword evidence="3" id="KW-1185">Reference proteome</keyword>
<keyword evidence="1" id="KW-0472">Membrane</keyword>
<reference evidence="2 3" key="1">
    <citation type="submission" date="2024-09" db="EMBL/GenBank/DDBJ databases">
        <authorList>
            <person name="Sun Q."/>
            <person name="Mori K."/>
        </authorList>
    </citation>
    <scope>NUCLEOTIDE SEQUENCE [LARGE SCALE GENOMIC DNA]</scope>
    <source>
        <strain evidence="2 3">CICC 11035S</strain>
    </source>
</reference>
<keyword evidence="1" id="KW-1133">Transmembrane helix</keyword>
<name>A0ABV6S2W8_9SPHN</name>
<accession>A0ABV6S2W8</accession>
<protein>
    <submittedName>
        <fullName evidence="2">Uncharacterized protein</fullName>
    </submittedName>
</protein>
<evidence type="ECO:0000313" key="2">
    <source>
        <dbReference type="EMBL" id="MFC0683572.1"/>
    </source>
</evidence>
<feature type="transmembrane region" description="Helical" evidence="1">
    <location>
        <begin position="32"/>
        <end position="56"/>
    </location>
</feature>
<evidence type="ECO:0000256" key="1">
    <source>
        <dbReference type="SAM" id="Phobius"/>
    </source>
</evidence>
<keyword evidence="1" id="KW-0812">Transmembrane</keyword>
<sequence length="59" mass="6303">MTNSRIHSSHCACLLCAPPHPHDFRPTRGFRAALFMTGAALIAAGIRCGIAAFHAWSAL</sequence>
<dbReference type="EMBL" id="JBHLTM010000014">
    <property type="protein sequence ID" value="MFC0683572.1"/>
    <property type="molecule type" value="Genomic_DNA"/>
</dbReference>
<dbReference type="Proteomes" id="UP001589858">
    <property type="component" value="Unassembled WGS sequence"/>
</dbReference>
<evidence type="ECO:0000313" key="3">
    <source>
        <dbReference type="Proteomes" id="UP001589858"/>
    </source>
</evidence>
<proteinExistence type="predicted"/>
<comment type="caution">
    <text evidence="2">The sequence shown here is derived from an EMBL/GenBank/DDBJ whole genome shotgun (WGS) entry which is preliminary data.</text>
</comment>